<reference evidence="12" key="3">
    <citation type="submission" date="2015-04" db="UniProtKB">
        <authorList>
            <consortium name="EnsemblPlants"/>
        </authorList>
    </citation>
    <scope>IDENTIFICATION</scope>
</reference>
<dbReference type="Gene3D" id="3.50.50.100">
    <property type="match status" value="1"/>
</dbReference>
<evidence type="ECO:0000256" key="6">
    <source>
        <dbReference type="ARBA" id="ARBA00023002"/>
    </source>
</evidence>
<dbReference type="GO" id="GO:0003955">
    <property type="term" value="F:NAD(P)H dehydrogenase (quinone) activity"/>
    <property type="evidence" value="ECO:0007669"/>
    <property type="project" value="TreeGrafter"/>
</dbReference>
<dbReference type="GO" id="GO:0019646">
    <property type="term" value="P:aerobic electron transport chain"/>
    <property type="evidence" value="ECO:0007669"/>
    <property type="project" value="TreeGrafter"/>
</dbReference>
<dbReference type="EC" id="1.6.5.12" evidence="8"/>
<dbReference type="InterPro" id="IPR036188">
    <property type="entry name" value="FAD/NAD-bd_sf"/>
</dbReference>
<dbReference type="GO" id="GO:0016787">
    <property type="term" value="F:hydrolase activity"/>
    <property type="evidence" value="ECO:0007669"/>
    <property type="project" value="InterPro"/>
</dbReference>
<keyword evidence="3" id="KW-0285">Flavoprotein</keyword>
<sequence>MSCRAAPWGRPSLPGSRPFPGSARQRGPCGGMNVWRNSILKNLWRHGGTPMKFGLPSRLFRLMASSSSGDGGFSRPTSTDEGPMPIYSWPDKQRPRVCILGGGFGGLYTALRLESLVWPSDKKPQVMLVDQSDRFVFKPMLYELLSGEVDVWEIAPSFTELLKNTSVQFVKDSVKLLRPSDHYRRESGGSSTGGVVHLESGTVIEYDWLVLALGAEAKIDVVPGSAEYALPFTTLDDALKVESKLKMLERRRFGKSPTAIQVAIVGLGYSGVELAATISERLKNTGSVQAINVQTTICPSAPPGNRDVALKVLESRNIQLILGYFVSSIREDSASEDSSGMVTDAKEVNGDHKKLLLELQPAQRGLQAQVLEADMVLWTVGSTSQIPRLQPPDAPYIIPLNGRGQVETEETLQVKGHPRTFAIGDSAALRDPSGKLLPATAQVAFQQADFAGWNLWAAINDRPLLPFRFQNLGEMMTLGRSDAAITASFIDGLTLEGPLGHAARKIVYCLRMPTDEHRVKVGISWFTKTAVDSLASLQNAVANSFPPPDPATNRSPPSAMDPDSEVVFDFQPYLCQYRSGRVFRPGGEPVVPAGTDPVTGVVSKDIHAGDARARVYLPPGAAVSTDKLPVVVYFHGGGFVTGSPARPGTHAYLNDLVAKSGAIGVSVYYRLAPENPLPAAYDDAWAGVRWAATRGDGADPWLLDHADLSRLFLAGCSAGANIAHNMAVRCGATADALPEGVTLRGLVVVHPYFTGKEAVGAETAFGPDVREFFDRTWRFVFPETSGLDDPRVNPFVDDAARAAAAGIPCERVLVCVAEQDVLLKERGLWYYRELKASGYGGEVELYESKGVGHAFHFGMLDSDQAVELQERNVEFIKKCGSPA</sequence>
<evidence type="ECO:0000256" key="3">
    <source>
        <dbReference type="ARBA" id="ARBA00022630"/>
    </source>
</evidence>
<dbReference type="InterPro" id="IPR029058">
    <property type="entry name" value="AB_hydrolase_fold"/>
</dbReference>
<dbReference type="EnsemblPlants" id="LPERR06G06640.1">
    <property type="protein sequence ID" value="LPERR06G06640.1"/>
    <property type="gene ID" value="LPERR06G06640"/>
</dbReference>
<protein>
    <recommendedName>
        <fullName evidence="8">demethylphylloquinone reductase</fullName>
        <ecNumber evidence="8">1.6.5.12</ecNumber>
    </recommendedName>
</protein>
<evidence type="ECO:0000256" key="5">
    <source>
        <dbReference type="ARBA" id="ARBA00022857"/>
    </source>
</evidence>
<dbReference type="eggNOG" id="KOG1515">
    <property type="taxonomic scope" value="Eukaryota"/>
</dbReference>
<keyword evidence="13" id="KW-1185">Reference proteome</keyword>
<dbReference type="Gene3D" id="3.40.50.1820">
    <property type="entry name" value="alpha/beta hydrolase"/>
    <property type="match status" value="1"/>
</dbReference>
<keyword evidence="4" id="KW-0274">FAD</keyword>
<evidence type="ECO:0000256" key="7">
    <source>
        <dbReference type="ARBA" id="ARBA00052971"/>
    </source>
</evidence>
<proteinExistence type="inferred from homology"/>
<feature type="region of interest" description="Disordered" evidence="9">
    <location>
        <begin position="68"/>
        <end position="87"/>
    </location>
</feature>
<dbReference type="SUPFAM" id="SSF51905">
    <property type="entry name" value="FAD/NAD(P)-binding domain"/>
    <property type="match status" value="1"/>
</dbReference>
<keyword evidence="6" id="KW-0560">Oxidoreductase</keyword>
<feature type="domain" description="FAD/NAD(P)-binding" evidence="11">
    <location>
        <begin position="96"/>
        <end position="448"/>
    </location>
</feature>
<evidence type="ECO:0000259" key="10">
    <source>
        <dbReference type="Pfam" id="PF07859"/>
    </source>
</evidence>
<comment type="catalytic activity">
    <reaction evidence="7">
        <text>demethylphylloquinone + NADPH + H(+) = demethylphylloquinol + NADP(+)</text>
        <dbReference type="Rhea" id="RHEA:47744"/>
        <dbReference type="ChEBI" id="CHEBI:15378"/>
        <dbReference type="ChEBI" id="CHEBI:31087"/>
        <dbReference type="ChEBI" id="CHEBI:57783"/>
        <dbReference type="ChEBI" id="CHEBI:58349"/>
        <dbReference type="ChEBI" id="CHEBI:87844"/>
        <dbReference type="EC" id="1.6.5.12"/>
    </reaction>
</comment>
<dbReference type="PANTHER" id="PTHR42913">
    <property type="entry name" value="APOPTOSIS-INDUCING FACTOR 1"/>
    <property type="match status" value="1"/>
</dbReference>
<dbReference type="GO" id="GO:0009507">
    <property type="term" value="C:chloroplast"/>
    <property type="evidence" value="ECO:0007669"/>
    <property type="project" value="TreeGrafter"/>
</dbReference>
<evidence type="ECO:0000259" key="11">
    <source>
        <dbReference type="Pfam" id="PF07992"/>
    </source>
</evidence>
<accession>A0A0D9WN84</accession>
<feature type="region of interest" description="Disordered" evidence="9">
    <location>
        <begin position="542"/>
        <end position="561"/>
    </location>
</feature>
<reference evidence="13" key="2">
    <citation type="submission" date="2013-12" db="EMBL/GenBank/DDBJ databases">
        <authorList>
            <person name="Yu Y."/>
            <person name="Lee S."/>
            <person name="de Baynast K."/>
            <person name="Wissotski M."/>
            <person name="Liu L."/>
            <person name="Talag J."/>
            <person name="Goicoechea J."/>
            <person name="Angelova A."/>
            <person name="Jetty R."/>
            <person name="Kudrna D."/>
            <person name="Golser W."/>
            <person name="Rivera L."/>
            <person name="Zhang J."/>
            <person name="Wing R."/>
        </authorList>
    </citation>
    <scope>NUCLEOTIDE SEQUENCE</scope>
</reference>
<dbReference type="GO" id="GO:0042372">
    <property type="term" value="P:phylloquinone biosynthetic process"/>
    <property type="evidence" value="ECO:0007669"/>
    <property type="project" value="TreeGrafter"/>
</dbReference>
<evidence type="ECO:0000256" key="1">
    <source>
        <dbReference type="ARBA" id="ARBA00001974"/>
    </source>
</evidence>
<dbReference type="Pfam" id="PF07992">
    <property type="entry name" value="Pyr_redox_2"/>
    <property type="match status" value="1"/>
</dbReference>
<evidence type="ECO:0000256" key="8">
    <source>
        <dbReference type="ARBA" id="ARBA00066844"/>
    </source>
</evidence>
<feature type="region of interest" description="Disordered" evidence="9">
    <location>
        <begin position="1"/>
        <end position="26"/>
    </location>
</feature>
<dbReference type="Proteomes" id="UP000032180">
    <property type="component" value="Chromosome 6"/>
</dbReference>
<comment type="similarity">
    <text evidence="2">Belongs to the NADH dehydrogenase family.</text>
</comment>
<dbReference type="PRINTS" id="PR00368">
    <property type="entry name" value="FADPNR"/>
</dbReference>
<dbReference type="InterPro" id="IPR023753">
    <property type="entry name" value="FAD/NAD-binding_dom"/>
</dbReference>
<keyword evidence="5" id="KW-0521">NADP</keyword>
<dbReference type="FunFam" id="3.50.50.100:FF:000010">
    <property type="entry name" value="Alternative NAD(P)H-ubiquinone oxidoreductase C1, chloroplastic/mitochondrial"/>
    <property type="match status" value="1"/>
</dbReference>
<dbReference type="InterPro" id="IPR013094">
    <property type="entry name" value="AB_hydrolase_3"/>
</dbReference>
<dbReference type="InterPro" id="IPR051169">
    <property type="entry name" value="NADH-Q_oxidoreductase"/>
</dbReference>
<dbReference type="SUPFAM" id="SSF53474">
    <property type="entry name" value="alpha/beta-Hydrolases"/>
    <property type="match status" value="1"/>
</dbReference>
<dbReference type="PANTHER" id="PTHR42913:SF4">
    <property type="entry name" value="ALTERNATIVE NAD(P)H-UBIQUINONE OXIDOREDUCTASE C1, CHLOROPLASTIC_MITOCHONDRIAL"/>
    <property type="match status" value="1"/>
</dbReference>
<dbReference type="eggNOG" id="KOG2495">
    <property type="taxonomic scope" value="Eukaryota"/>
</dbReference>
<reference evidence="12 13" key="1">
    <citation type="submission" date="2012-08" db="EMBL/GenBank/DDBJ databases">
        <title>Oryza genome evolution.</title>
        <authorList>
            <person name="Wing R.A."/>
        </authorList>
    </citation>
    <scope>NUCLEOTIDE SEQUENCE</scope>
</reference>
<feature type="domain" description="Alpha/beta hydrolase fold-3" evidence="10">
    <location>
        <begin position="631"/>
        <end position="856"/>
    </location>
</feature>
<comment type="cofactor">
    <cofactor evidence="1">
        <name>FAD</name>
        <dbReference type="ChEBI" id="CHEBI:57692"/>
    </cofactor>
</comment>
<dbReference type="STRING" id="77586.A0A0D9WN84"/>
<name>A0A0D9WN84_9ORYZ</name>
<evidence type="ECO:0000313" key="13">
    <source>
        <dbReference type="Proteomes" id="UP000032180"/>
    </source>
</evidence>
<evidence type="ECO:0000313" key="12">
    <source>
        <dbReference type="EnsemblPlants" id="LPERR06G06640.1"/>
    </source>
</evidence>
<evidence type="ECO:0000256" key="4">
    <source>
        <dbReference type="ARBA" id="ARBA00022827"/>
    </source>
</evidence>
<dbReference type="Pfam" id="PF07859">
    <property type="entry name" value="Abhydrolase_3"/>
    <property type="match status" value="1"/>
</dbReference>
<dbReference type="AlphaFoldDB" id="A0A0D9WN84"/>
<dbReference type="Gramene" id="LPERR06G06640.1">
    <property type="protein sequence ID" value="LPERR06G06640.1"/>
    <property type="gene ID" value="LPERR06G06640"/>
</dbReference>
<evidence type="ECO:0000256" key="2">
    <source>
        <dbReference type="ARBA" id="ARBA00005272"/>
    </source>
</evidence>
<evidence type="ECO:0000256" key="9">
    <source>
        <dbReference type="SAM" id="MobiDB-lite"/>
    </source>
</evidence>
<dbReference type="HOGENOM" id="CLU_347303_0_0_1"/>
<organism evidence="12 13">
    <name type="scientific">Leersia perrieri</name>
    <dbReference type="NCBI Taxonomy" id="77586"/>
    <lineage>
        <taxon>Eukaryota</taxon>
        <taxon>Viridiplantae</taxon>
        <taxon>Streptophyta</taxon>
        <taxon>Embryophyta</taxon>
        <taxon>Tracheophyta</taxon>
        <taxon>Spermatophyta</taxon>
        <taxon>Magnoliopsida</taxon>
        <taxon>Liliopsida</taxon>
        <taxon>Poales</taxon>
        <taxon>Poaceae</taxon>
        <taxon>BOP clade</taxon>
        <taxon>Oryzoideae</taxon>
        <taxon>Oryzeae</taxon>
        <taxon>Oryzinae</taxon>
        <taxon>Leersia</taxon>
    </lineage>
</organism>